<dbReference type="EMBL" id="JAUMSQ010000427">
    <property type="protein sequence ID" value="MDO3639974.1"/>
    <property type="molecule type" value="Genomic_DNA"/>
</dbReference>
<keyword evidence="2" id="KW-1185">Reference proteome</keyword>
<dbReference type="Proteomes" id="UP001168823">
    <property type="component" value="Unassembled WGS sequence"/>
</dbReference>
<sequence length="472" mass="51060">MSRSNPVKAGGGMDRIGGRAVVLGASMGGLLAARVLADLYDSVTVVERDVLPDGTANRRGVPQGRHAHALLARGRAALDELFPEFTADLVAAEVPAFDYRDMSRAYTHLADHEGIRSGALPGVPPLFVPSRPLLEGLVRQRLQAMASVTVLDGHDIEGFTTSSEGDRVTGVRVRAHGSGAEAALTADLVVDASGRGARTPAFLESLGYGRPVEQSVAVRLVYSSQLLRIPPGTLREMLALVSPTPGRPTGMALFGYEHDAWMFTVFGMAGHEPPGELSEMVDFATGLVPDHILSAVRAAEPLTDVCRFRYPESRWRRYDRMRRFPAGLVVIGDAMCSFNPIYGQGMTVAALQALALRGCLRRGDDDLARRYFRAAAKPIGVAWQFAVGSDLRLPGIEGRLPLSMRLTGRYVERLQNVAEYDPEVAAQFLRVVGFLDPPPALMRPNVALRVLAPRRRPSAQTRRVPVEEVAAG</sequence>
<evidence type="ECO:0000313" key="2">
    <source>
        <dbReference type="Proteomes" id="UP001168823"/>
    </source>
</evidence>
<evidence type="ECO:0000313" key="1">
    <source>
        <dbReference type="EMBL" id="MDO3639974.1"/>
    </source>
</evidence>
<dbReference type="SUPFAM" id="SSF51905">
    <property type="entry name" value="FAD/NAD(P)-binding domain"/>
    <property type="match status" value="1"/>
</dbReference>
<gene>
    <name evidence="1" type="ORF">Q2100_29815</name>
</gene>
<accession>A0ABT8UUT9</accession>
<organism evidence="1 2">
    <name type="scientific">Mycolicibacterium arseniciresistens</name>
    <dbReference type="NCBI Taxonomy" id="3062257"/>
    <lineage>
        <taxon>Bacteria</taxon>
        <taxon>Bacillati</taxon>
        <taxon>Actinomycetota</taxon>
        <taxon>Actinomycetes</taxon>
        <taxon>Mycobacteriales</taxon>
        <taxon>Mycobacteriaceae</taxon>
        <taxon>Mycolicibacterium</taxon>
    </lineage>
</organism>
<dbReference type="Gene3D" id="3.50.50.60">
    <property type="entry name" value="FAD/NAD(P)-binding domain"/>
    <property type="match status" value="1"/>
</dbReference>
<protein>
    <submittedName>
        <fullName evidence="1">FAD-dependent oxidoreductase</fullName>
    </submittedName>
</protein>
<dbReference type="PANTHER" id="PTHR43422">
    <property type="entry name" value="THIAMINE THIAZOLE SYNTHASE"/>
    <property type="match status" value="1"/>
</dbReference>
<proteinExistence type="predicted"/>
<reference evidence="1" key="1">
    <citation type="submission" date="2023-07" db="EMBL/GenBank/DDBJ databases">
        <title>Mycolicibacterium sp. nov., a novel bacterial species.</title>
        <authorList>
            <person name="Cao Y."/>
        </authorList>
    </citation>
    <scope>NUCLEOTIDE SEQUENCE</scope>
    <source>
        <strain evidence="1">KC 300</strain>
    </source>
</reference>
<comment type="caution">
    <text evidence="1">The sequence shown here is derived from an EMBL/GenBank/DDBJ whole genome shotgun (WGS) entry which is preliminary data.</text>
</comment>
<dbReference type="Pfam" id="PF12831">
    <property type="entry name" value="FAD_oxidored"/>
    <property type="match status" value="1"/>
</dbReference>
<dbReference type="PANTHER" id="PTHR43422:SF3">
    <property type="entry name" value="THIAMINE THIAZOLE SYNTHASE"/>
    <property type="match status" value="1"/>
</dbReference>
<dbReference type="InterPro" id="IPR036188">
    <property type="entry name" value="FAD/NAD-bd_sf"/>
</dbReference>
<name>A0ABT8UUT9_9MYCO</name>